<evidence type="ECO:0000256" key="6">
    <source>
        <dbReference type="ARBA" id="ARBA00023310"/>
    </source>
</evidence>
<comment type="subcellular location">
    <subcellularLocation>
        <location evidence="7">Cell membrane</location>
        <topology evidence="7">Peripheral membrane protein</topology>
    </subcellularLocation>
</comment>
<dbReference type="GO" id="GO:0033178">
    <property type="term" value="C:proton-transporting two-sector ATPase complex, catalytic domain"/>
    <property type="evidence" value="ECO:0007669"/>
    <property type="project" value="InterPro"/>
</dbReference>
<evidence type="ECO:0000313" key="10">
    <source>
        <dbReference type="Proteomes" id="UP000752814"/>
    </source>
</evidence>
<organism evidence="9 10">
    <name type="scientific">Candidatus Methanomassiliicoccus intestinalis</name>
    <dbReference type="NCBI Taxonomy" id="1406512"/>
    <lineage>
        <taxon>Archaea</taxon>
        <taxon>Methanobacteriati</taxon>
        <taxon>Thermoplasmatota</taxon>
        <taxon>Thermoplasmata</taxon>
        <taxon>Methanomassiliicoccales</taxon>
        <taxon>Methanomassiliicoccaceae</taxon>
        <taxon>Methanomassiliicoccus</taxon>
    </lineage>
</organism>
<dbReference type="SUPFAM" id="SSF160527">
    <property type="entry name" value="V-type ATPase subunit E-like"/>
    <property type="match status" value="1"/>
</dbReference>
<comment type="similarity">
    <text evidence="1 7">Belongs to the V-ATPase E subunit family.</text>
</comment>
<gene>
    <name evidence="7" type="primary">atpE</name>
    <name evidence="9" type="ORF">A3207_05585</name>
</gene>
<dbReference type="GO" id="GO:0005524">
    <property type="term" value="F:ATP binding"/>
    <property type="evidence" value="ECO:0007669"/>
    <property type="project" value="UniProtKB-UniRule"/>
</dbReference>
<dbReference type="Proteomes" id="UP000752814">
    <property type="component" value="Unassembled WGS sequence"/>
</dbReference>
<comment type="subunit">
    <text evidence="7">Has multiple subunits with at least A(3), B(3), C, D, E, F, H, I and proteolipid K(x).</text>
</comment>
<keyword evidence="4 7" id="KW-0406">Ion transport</keyword>
<evidence type="ECO:0000256" key="1">
    <source>
        <dbReference type="ARBA" id="ARBA00005901"/>
    </source>
</evidence>
<reference evidence="9" key="1">
    <citation type="submission" date="2016-03" db="EMBL/GenBank/DDBJ databases">
        <authorList>
            <person name="Borrel G."/>
            <person name="Mccann A."/>
            <person name="O'Toole P.W."/>
        </authorList>
    </citation>
    <scope>NUCLEOTIDE SEQUENCE</scope>
    <source>
        <strain evidence="9">183</strain>
    </source>
</reference>
<sequence length="185" mass="21042">MSLDKIADEILGNASKEADKIVKDAENERSRILLEADQKIENMRKAEEKELQESIERMKRQEISSAELDAKKIVLNKRKDILNRTFEEMLAELSEMDANEKGGIYKKIVDQGSKVIPSPKVLCPIGEKNLLADVDGMGKLTETDMESGLILESKDGTVRLDFRFRTILEGIWDQDLKEISNILFE</sequence>
<name>A0A8J8TEZ0_9ARCH</name>
<keyword evidence="5 7" id="KW-0472">Membrane</keyword>
<evidence type="ECO:0000256" key="2">
    <source>
        <dbReference type="ARBA" id="ARBA00022448"/>
    </source>
</evidence>
<keyword evidence="8" id="KW-0175">Coiled coil</keyword>
<comment type="caution">
    <text evidence="9">The sequence shown here is derived from an EMBL/GenBank/DDBJ whole genome shotgun (WGS) entry which is preliminary data.</text>
</comment>
<keyword evidence="2 7" id="KW-0813">Transport</keyword>
<dbReference type="GeneID" id="41322454"/>
<keyword evidence="7" id="KW-1003">Cell membrane</keyword>
<dbReference type="RefSeq" id="WP_020447950.1">
    <property type="nucleotide sequence ID" value="NZ_CAYAYA010000019.1"/>
</dbReference>
<comment type="function">
    <text evidence="7">Component of the A-type ATP synthase that produces ATP from ADP in the presence of a proton gradient across the membrane.</text>
</comment>
<accession>A0A8J8TEZ0</accession>
<evidence type="ECO:0000256" key="7">
    <source>
        <dbReference type="HAMAP-Rule" id="MF_00311"/>
    </source>
</evidence>
<dbReference type="GO" id="GO:0046961">
    <property type="term" value="F:proton-transporting ATPase activity, rotational mechanism"/>
    <property type="evidence" value="ECO:0007669"/>
    <property type="project" value="InterPro"/>
</dbReference>
<dbReference type="Gene3D" id="1.20.5.620">
    <property type="entry name" value="F1F0 ATP synthase subunit B, membrane domain"/>
    <property type="match status" value="1"/>
</dbReference>
<dbReference type="InterPro" id="IPR002842">
    <property type="entry name" value="ATPase_V1_Esu"/>
</dbReference>
<dbReference type="Pfam" id="PF01991">
    <property type="entry name" value="vATP-synt_E"/>
    <property type="match status" value="1"/>
</dbReference>
<keyword evidence="3 7" id="KW-0375">Hydrogen ion transport</keyword>
<proteinExistence type="inferred from homology"/>
<dbReference type="EMBL" id="LVVT01000002">
    <property type="protein sequence ID" value="TQS84311.1"/>
    <property type="molecule type" value="Genomic_DNA"/>
</dbReference>
<dbReference type="OMA" id="YSYRTFL"/>
<keyword evidence="6 7" id="KW-0066">ATP synthesis</keyword>
<dbReference type="HAMAP" id="MF_00311">
    <property type="entry name" value="ATP_synth_E_arch"/>
    <property type="match status" value="1"/>
</dbReference>
<dbReference type="GO" id="GO:0042777">
    <property type="term" value="P:proton motive force-driven plasma membrane ATP synthesis"/>
    <property type="evidence" value="ECO:0007669"/>
    <property type="project" value="UniProtKB-UniRule"/>
</dbReference>
<dbReference type="GO" id="GO:0005886">
    <property type="term" value="C:plasma membrane"/>
    <property type="evidence" value="ECO:0007669"/>
    <property type="project" value="UniProtKB-SubCell"/>
</dbReference>
<feature type="coiled-coil region" evidence="8">
    <location>
        <begin position="22"/>
        <end position="64"/>
    </location>
</feature>
<evidence type="ECO:0000256" key="8">
    <source>
        <dbReference type="SAM" id="Coils"/>
    </source>
</evidence>
<protein>
    <recommendedName>
        <fullName evidence="7">A-type ATP synthase subunit E</fullName>
    </recommendedName>
</protein>
<evidence type="ECO:0000313" key="9">
    <source>
        <dbReference type="EMBL" id="TQS84311.1"/>
    </source>
</evidence>
<evidence type="ECO:0000256" key="3">
    <source>
        <dbReference type="ARBA" id="ARBA00022781"/>
    </source>
</evidence>
<evidence type="ECO:0000256" key="5">
    <source>
        <dbReference type="ARBA" id="ARBA00023136"/>
    </source>
</evidence>
<evidence type="ECO:0000256" key="4">
    <source>
        <dbReference type="ARBA" id="ARBA00023065"/>
    </source>
</evidence>
<dbReference type="AlphaFoldDB" id="A0A8J8TEZ0"/>
<dbReference type="GO" id="GO:0046933">
    <property type="term" value="F:proton-transporting ATP synthase activity, rotational mechanism"/>
    <property type="evidence" value="ECO:0007669"/>
    <property type="project" value="UniProtKB-UniRule"/>
</dbReference>